<accession>A0ABZ3ETJ5</accession>
<evidence type="ECO:0000256" key="1">
    <source>
        <dbReference type="ARBA" id="ARBA00004496"/>
    </source>
</evidence>
<dbReference type="PANTHER" id="PTHR42713:SF3">
    <property type="entry name" value="TRANSCRIPTIONAL REGULATORY PROTEIN HPTR"/>
    <property type="match status" value="1"/>
</dbReference>
<dbReference type="SUPFAM" id="SSF52172">
    <property type="entry name" value="CheY-like"/>
    <property type="match status" value="1"/>
</dbReference>
<evidence type="ECO:0000256" key="5">
    <source>
        <dbReference type="ARBA" id="ARBA00023012"/>
    </source>
</evidence>
<organism evidence="13 14">
    <name type="scientific">Kineothrix sedimenti</name>
    <dbReference type="NCBI Taxonomy" id="3123317"/>
    <lineage>
        <taxon>Bacteria</taxon>
        <taxon>Bacillati</taxon>
        <taxon>Bacillota</taxon>
        <taxon>Clostridia</taxon>
        <taxon>Lachnospirales</taxon>
        <taxon>Lachnospiraceae</taxon>
        <taxon>Kineothrix</taxon>
    </lineage>
</organism>
<feature type="modified residue" description="4-aspartylphosphate" evidence="10">
    <location>
        <position position="54"/>
    </location>
</feature>
<keyword evidence="14" id="KW-1185">Reference proteome</keyword>
<dbReference type="SMART" id="SM00448">
    <property type="entry name" value="REC"/>
    <property type="match status" value="1"/>
</dbReference>
<evidence type="ECO:0000256" key="2">
    <source>
        <dbReference type="ARBA" id="ARBA00018672"/>
    </source>
</evidence>
<dbReference type="Pfam" id="PF00072">
    <property type="entry name" value="Response_reg"/>
    <property type="match status" value="1"/>
</dbReference>
<dbReference type="InterPro" id="IPR018060">
    <property type="entry name" value="HTH_AraC"/>
</dbReference>
<dbReference type="PROSITE" id="PS01124">
    <property type="entry name" value="HTH_ARAC_FAMILY_2"/>
    <property type="match status" value="1"/>
</dbReference>
<keyword evidence="4 10" id="KW-0597">Phosphoprotein</keyword>
<dbReference type="InterPro" id="IPR020449">
    <property type="entry name" value="Tscrpt_reg_AraC-type_HTH"/>
</dbReference>
<dbReference type="Gene3D" id="3.40.50.2300">
    <property type="match status" value="1"/>
</dbReference>
<comment type="subcellular location">
    <subcellularLocation>
        <location evidence="1">Cytoplasm</location>
    </subcellularLocation>
</comment>
<keyword evidence="3" id="KW-0963">Cytoplasm</keyword>
<evidence type="ECO:0000313" key="14">
    <source>
        <dbReference type="Proteomes" id="UP001451571"/>
    </source>
</evidence>
<dbReference type="SMART" id="SM00342">
    <property type="entry name" value="HTH_ARAC"/>
    <property type="match status" value="1"/>
</dbReference>
<evidence type="ECO:0000256" key="7">
    <source>
        <dbReference type="ARBA" id="ARBA00023125"/>
    </source>
</evidence>
<dbReference type="InterPro" id="IPR001789">
    <property type="entry name" value="Sig_transdc_resp-reg_receiver"/>
</dbReference>
<dbReference type="Proteomes" id="UP001451571">
    <property type="component" value="Chromosome"/>
</dbReference>
<protein>
    <recommendedName>
        <fullName evidence="2">Stage 0 sporulation protein A homolog</fullName>
    </recommendedName>
</protein>
<dbReference type="InterPro" id="IPR051552">
    <property type="entry name" value="HptR"/>
</dbReference>
<sequence>MKVMVIDDEPVHVRGIMKYVNWSKLGVDQVVGAYSVKEALRKFREEVFELVITDINMPEINGLELIQRIYLRGKRPDIIIVSGYNEFAYAQEAIRLGVSAYILKPVKPEEIEENIRILSEKRKWETEKQDEEGAAQLLNEIWTGKETASDVGRGKQIHPAIQRVMIYISKNYAEEITLCEIAEQFKMNESYLSTLFKKEIGITITNYLKRYRLHRAMELLKHSELRINEIAYRVGYQNPCYFTEQFKNLFDITPSEIRKNFTTV</sequence>
<evidence type="ECO:0000256" key="3">
    <source>
        <dbReference type="ARBA" id="ARBA00022490"/>
    </source>
</evidence>
<dbReference type="InterPro" id="IPR009057">
    <property type="entry name" value="Homeodomain-like_sf"/>
</dbReference>
<dbReference type="SUPFAM" id="SSF46689">
    <property type="entry name" value="Homeodomain-like"/>
    <property type="match status" value="2"/>
</dbReference>
<dbReference type="Gene3D" id="1.10.10.60">
    <property type="entry name" value="Homeodomain-like"/>
    <property type="match status" value="2"/>
</dbReference>
<reference evidence="13 14" key="1">
    <citation type="submission" date="2024-02" db="EMBL/GenBank/DDBJ databases">
        <title>Bacterial strain from lacustrine sediment.</title>
        <authorList>
            <person name="Petit C."/>
            <person name="Fadhlaoui K."/>
        </authorList>
    </citation>
    <scope>NUCLEOTIDE SEQUENCE [LARGE SCALE GENOMIC DNA]</scope>
    <source>
        <strain evidence="13 14">IPX-CK</strain>
    </source>
</reference>
<gene>
    <name evidence="13" type="ORF">V6984_14130</name>
</gene>
<evidence type="ECO:0000313" key="13">
    <source>
        <dbReference type="EMBL" id="XAH72644.1"/>
    </source>
</evidence>
<dbReference type="InterPro" id="IPR011006">
    <property type="entry name" value="CheY-like_superfamily"/>
</dbReference>
<dbReference type="InterPro" id="IPR018062">
    <property type="entry name" value="HTH_AraC-typ_CS"/>
</dbReference>
<comment type="function">
    <text evidence="9">May play the central regulatory role in sporulation. It may be an element of the effector pathway responsible for the activation of sporulation genes in response to nutritional stress. Spo0A may act in concert with spo0H (a sigma factor) to control the expression of some genes that are critical to the sporulation process.</text>
</comment>
<dbReference type="PROSITE" id="PS50110">
    <property type="entry name" value="RESPONSE_REGULATORY"/>
    <property type="match status" value="1"/>
</dbReference>
<evidence type="ECO:0000256" key="4">
    <source>
        <dbReference type="ARBA" id="ARBA00022553"/>
    </source>
</evidence>
<evidence type="ECO:0000256" key="8">
    <source>
        <dbReference type="ARBA" id="ARBA00023163"/>
    </source>
</evidence>
<keyword evidence="8" id="KW-0804">Transcription</keyword>
<evidence type="ECO:0000256" key="9">
    <source>
        <dbReference type="ARBA" id="ARBA00024867"/>
    </source>
</evidence>
<feature type="domain" description="HTH araC/xylS-type" evidence="11">
    <location>
        <begin position="162"/>
        <end position="260"/>
    </location>
</feature>
<dbReference type="PROSITE" id="PS00041">
    <property type="entry name" value="HTH_ARAC_FAMILY_1"/>
    <property type="match status" value="1"/>
</dbReference>
<dbReference type="PANTHER" id="PTHR42713">
    <property type="entry name" value="HISTIDINE KINASE-RELATED"/>
    <property type="match status" value="1"/>
</dbReference>
<feature type="domain" description="Response regulatory" evidence="12">
    <location>
        <begin position="2"/>
        <end position="119"/>
    </location>
</feature>
<keyword evidence="5" id="KW-0902">Two-component regulatory system</keyword>
<dbReference type="PRINTS" id="PR00032">
    <property type="entry name" value="HTHARAC"/>
</dbReference>
<evidence type="ECO:0000256" key="10">
    <source>
        <dbReference type="PROSITE-ProRule" id="PRU00169"/>
    </source>
</evidence>
<dbReference type="Pfam" id="PF12833">
    <property type="entry name" value="HTH_18"/>
    <property type="match status" value="1"/>
</dbReference>
<evidence type="ECO:0000259" key="12">
    <source>
        <dbReference type="PROSITE" id="PS50110"/>
    </source>
</evidence>
<name>A0ABZ3ETJ5_9FIRM</name>
<keyword evidence="7" id="KW-0238">DNA-binding</keyword>
<evidence type="ECO:0000256" key="6">
    <source>
        <dbReference type="ARBA" id="ARBA00023015"/>
    </source>
</evidence>
<proteinExistence type="predicted"/>
<keyword evidence="6" id="KW-0805">Transcription regulation</keyword>
<evidence type="ECO:0000259" key="11">
    <source>
        <dbReference type="PROSITE" id="PS01124"/>
    </source>
</evidence>
<dbReference type="CDD" id="cd17536">
    <property type="entry name" value="REC_YesN-like"/>
    <property type="match status" value="1"/>
</dbReference>
<dbReference type="EMBL" id="CP146256">
    <property type="protein sequence ID" value="XAH72644.1"/>
    <property type="molecule type" value="Genomic_DNA"/>
</dbReference>
<dbReference type="RefSeq" id="WP_342756258.1">
    <property type="nucleotide sequence ID" value="NZ_CP146256.1"/>
</dbReference>